<dbReference type="Proteomes" id="UP000186104">
    <property type="component" value="Chromosome"/>
</dbReference>
<dbReference type="InterPro" id="IPR029063">
    <property type="entry name" value="SAM-dependent_MTases_sf"/>
</dbReference>
<dbReference type="EMBL" id="CP015961">
    <property type="protein sequence ID" value="ANI91959.1"/>
    <property type="molecule type" value="Genomic_DNA"/>
</dbReference>
<keyword evidence="2 7" id="KW-0489">Methyltransferase</keyword>
<dbReference type="GO" id="GO:0032259">
    <property type="term" value="P:methylation"/>
    <property type="evidence" value="ECO:0007669"/>
    <property type="project" value="UniProtKB-KW"/>
</dbReference>
<protein>
    <submittedName>
        <fullName evidence="7">Modification methylase KpnI</fullName>
    </submittedName>
</protein>
<dbReference type="GO" id="GO:0008170">
    <property type="term" value="F:N-methyltransferase activity"/>
    <property type="evidence" value="ECO:0007669"/>
    <property type="project" value="InterPro"/>
</dbReference>
<name>A0A173LJL2_9ACTN</name>
<dbReference type="PROSITE" id="PS00092">
    <property type="entry name" value="N6_MTASE"/>
    <property type="match status" value="1"/>
</dbReference>
<dbReference type="STRING" id="499555.BJL86_1172"/>
<proteinExistence type="inferred from homology"/>
<evidence type="ECO:0000256" key="1">
    <source>
        <dbReference type="ARBA" id="ARBA00006594"/>
    </source>
</evidence>
<dbReference type="RefSeq" id="WP_082908683.1">
    <property type="nucleotide sequence ID" value="NZ_CP015961.1"/>
</dbReference>
<evidence type="ECO:0000259" key="6">
    <source>
        <dbReference type="Pfam" id="PF01555"/>
    </source>
</evidence>
<feature type="domain" description="DNA methylase N-4/N-6" evidence="6">
    <location>
        <begin position="101"/>
        <end position="412"/>
    </location>
</feature>
<sequence>MTDGPNGMTSPRRSARKAPNPRLQFPASRVEVSADGAMCWAGEGATSDVMGDGAGYDAATVGRGKDCGVLIRDESAAALRGLLGGAVTAPGAESGGLRGQVQAVYIDPPYNTGSVFADYADKVDHGLWLAMMRERLELLRESLAESGSLWLHIDDSEMAYAKVLLDEVFGRENCVSAIVIENNPKGRQLGKFFAGSHDHLLVYARDIRHVRIEPGSAQAVNPADFPKSDERGPFRLLPLRNTNKKFHPGTVPTLHYGLWADAESGRVSAEKFAGAREVFPVFGDGTDAVWRWSAARVRERSDELAARIVRGRGGERLDVYQIDRLHDERKKKLRSIWMAHEIGSSDSAKAELKKVLPGRQIFATPKPEPLLARVLEAATEPGDLVLDCFAGSGTTPVVAQRMGRRWVAVELSGASIDSYIVPRLEGELSDSDSFRILRSRG</sequence>
<evidence type="ECO:0000313" key="7">
    <source>
        <dbReference type="EMBL" id="ANI91959.1"/>
    </source>
</evidence>
<accession>A0A173LJL2</accession>
<gene>
    <name evidence="7" type="ORF">BJL86_1172</name>
</gene>
<dbReference type="Pfam" id="PF01555">
    <property type="entry name" value="N6_N4_Mtase"/>
    <property type="match status" value="1"/>
</dbReference>
<dbReference type="AlphaFoldDB" id="A0A173LJL2"/>
<dbReference type="OrthoDB" id="9773060at2"/>
<comment type="similarity">
    <text evidence="1">Belongs to the N(4)/N(6)-methyltransferase family.</text>
</comment>
<keyword evidence="3" id="KW-0808">Transferase</keyword>
<dbReference type="GO" id="GO:0003677">
    <property type="term" value="F:DNA binding"/>
    <property type="evidence" value="ECO:0007669"/>
    <property type="project" value="InterPro"/>
</dbReference>
<dbReference type="SUPFAM" id="SSF53335">
    <property type="entry name" value="S-adenosyl-L-methionine-dependent methyltransferases"/>
    <property type="match status" value="1"/>
</dbReference>
<evidence type="ECO:0000256" key="4">
    <source>
        <dbReference type="ARBA" id="ARBA00022691"/>
    </source>
</evidence>
<dbReference type="REBASE" id="154014">
    <property type="entry name" value="M.Dti528ORF1172P"/>
</dbReference>
<evidence type="ECO:0000256" key="2">
    <source>
        <dbReference type="ARBA" id="ARBA00022603"/>
    </source>
</evidence>
<dbReference type="InterPro" id="IPR002295">
    <property type="entry name" value="N4/N6-MTase_EcoPI_Mod-like"/>
</dbReference>
<dbReference type="KEGG" id="dtm:BJL86_1172"/>
<organism evidence="7 8">
    <name type="scientific">Dietzia timorensis</name>
    <dbReference type="NCBI Taxonomy" id="499555"/>
    <lineage>
        <taxon>Bacteria</taxon>
        <taxon>Bacillati</taxon>
        <taxon>Actinomycetota</taxon>
        <taxon>Actinomycetes</taxon>
        <taxon>Mycobacteriales</taxon>
        <taxon>Dietziaceae</taxon>
        <taxon>Dietzia</taxon>
    </lineage>
</organism>
<keyword evidence="4" id="KW-0949">S-adenosyl-L-methionine</keyword>
<keyword evidence="8" id="KW-1185">Reference proteome</keyword>
<dbReference type="PRINTS" id="PR00506">
    <property type="entry name" value="D21N6MTFRASE"/>
</dbReference>
<dbReference type="InterPro" id="IPR002941">
    <property type="entry name" value="DNA_methylase_N4/N6"/>
</dbReference>
<dbReference type="Gene3D" id="3.40.50.150">
    <property type="entry name" value="Vaccinia Virus protein VP39"/>
    <property type="match status" value="1"/>
</dbReference>
<evidence type="ECO:0000313" key="8">
    <source>
        <dbReference type="Proteomes" id="UP000186104"/>
    </source>
</evidence>
<evidence type="ECO:0000256" key="3">
    <source>
        <dbReference type="ARBA" id="ARBA00022679"/>
    </source>
</evidence>
<reference evidence="7 8" key="1">
    <citation type="submission" date="2016-06" db="EMBL/GenBank/DDBJ databases">
        <title>Complete genome sequence of a saline-alkali tolerant type strain Dietzia timorensis ID05-A0528T.</title>
        <authorList>
            <person name="Wu X."/>
        </authorList>
    </citation>
    <scope>NUCLEOTIDE SEQUENCE [LARGE SCALE GENOMIC DNA]</scope>
    <source>
        <strain evidence="7 8">ID05-A0528</strain>
    </source>
</reference>
<feature type="region of interest" description="Disordered" evidence="5">
    <location>
        <begin position="1"/>
        <end position="22"/>
    </location>
</feature>
<evidence type="ECO:0000256" key="5">
    <source>
        <dbReference type="SAM" id="MobiDB-lite"/>
    </source>
</evidence>
<dbReference type="InterPro" id="IPR002052">
    <property type="entry name" value="DNA_methylase_N6_adenine_CS"/>
</dbReference>